<comment type="caution">
    <text evidence="3">The sequence shown here is derived from an EMBL/GenBank/DDBJ whole genome shotgun (WGS) entry which is preliminary data.</text>
</comment>
<keyword evidence="3" id="KW-0378">Hydrolase</keyword>
<dbReference type="GO" id="GO:0003677">
    <property type="term" value="F:DNA binding"/>
    <property type="evidence" value="ECO:0007669"/>
    <property type="project" value="InterPro"/>
</dbReference>
<protein>
    <submittedName>
        <fullName evidence="3">Restriction endonuclease</fullName>
    </submittedName>
</protein>
<gene>
    <name evidence="3" type="ORF">C1704_09605</name>
</gene>
<keyword evidence="3" id="KW-0540">Nuclease</keyword>
<keyword evidence="4" id="KW-1185">Reference proteome</keyword>
<dbReference type="OrthoDB" id="8776507at2"/>
<organism evidence="3 4">
    <name type="scientific">Caldimonas caldifontis</name>
    <dbReference type="NCBI Taxonomy" id="1452508"/>
    <lineage>
        <taxon>Bacteria</taxon>
        <taxon>Pseudomonadati</taxon>
        <taxon>Pseudomonadota</taxon>
        <taxon>Betaproteobacteria</taxon>
        <taxon>Burkholderiales</taxon>
        <taxon>Sphaerotilaceae</taxon>
        <taxon>Caldimonas</taxon>
    </lineage>
</organism>
<dbReference type="Pfam" id="PF04471">
    <property type="entry name" value="Mrr_cat"/>
    <property type="match status" value="1"/>
</dbReference>
<evidence type="ECO:0000313" key="3">
    <source>
        <dbReference type="EMBL" id="PPE66226.1"/>
    </source>
</evidence>
<dbReference type="Proteomes" id="UP000238605">
    <property type="component" value="Unassembled WGS sequence"/>
</dbReference>
<accession>A0A2S5SU51</accession>
<keyword evidence="1" id="KW-0812">Transmembrane</keyword>
<reference evidence="3 4" key="1">
    <citation type="submission" date="2018-02" db="EMBL/GenBank/DDBJ databases">
        <title>Reclassifiation of [Polyangium] brachysporum DSM 7029 as Guopingzhaonella breviflexa gen. nov., sp. nov., a member of the family Comamonadaceae.</title>
        <authorList>
            <person name="Tang B."/>
        </authorList>
    </citation>
    <scope>NUCLEOTIDE SEQUENCE [LARGE SCALE GENOMIC DNA]</scope>
    <source>
        <strain evidence="3 4">BCRC 80649</strain>
    </source>
</reference>
<dbReference type="GO" id="GO:0009307">
    <property type="term" value="P:DNA restriction-modification system"/>
    <property type="evidence" value="ECO:0007669"/>
    <property type="project" value="InterPro"/>
</dbReference>
<feature type="transmembrane region" description="Helical" evidence="1">
    <location>
        <begin position="20"/>
        <end position="37"/>
    </location>
</feature>
<name>A0A2S5SU51_9BURK</name>
<dbReference type="SUPFAM" id="SSF52980">
    <property type="entry name" value="Restriction endonuclease-like"/>
    <property type="match status" value="1"/>
</dbReference>
<evidence type="ECO:0000313" key="4">
    <source>
        <dbReference type="Proteomes" id="UP000238605"/>
    </source>
</evidence>
<feature type="transmembrane region" description="Helical" evidence="1">
    <location>
        <begin position="43"/>
        <end position="61"/>
    </location>
</feature>
<dbReference type="AlphaFoldDB" id="A0A2S5SU51"/>
<evidence type="ECO:0000259" key="2">
    <source>
        <dbReference type="Pfam" id="PF04471"/>
    </source>
</evidence>
<dbReference type="InterPro" id="IPR011335">
    <property type="entry name" value="Restrct_endonuc-II-like"/>
</dbReference>
<keyword evidence="1" id="KW-0472">Membrane</keyword>
<keyword evidence="1" id="KW-1133">Transmembrane helix</keyword>
<dbReference type="EMBL" id="PSNX01000008">
    <property type="protein sequence ID" value="PPE66226.1"/>
    <property type="molecule type" value="Genomic_DNA"/>
</dbReference>
<sequence>MKLRMARNSLFAILLRQRWWVSFGVGVAIALVSGALLPRDLALMAIFMPMPFWVIAGMAAWQQRHRPSAAQLAQAVEELGRLSWPVFSQRLRAALEKQGVAVTELKTPGADFEWTEGHRKIVLAARRWKAARTGIEPLRELQAAAEAREAQQAWYLSLGELSEAAQDHARVQGIRVIGADELVTLLRR</sequence>
<evidence type="ECO:0000256" key="1">
    <source>
        <dbReference type="SAM" id="Phobius"/>
    </source>
</evidence>
<keyword evidence="3" id="KW-0255">Endonuclease</keyword>
<proteinExistence type="predicted"/>
<feature type="domain" description="Restriction endonuclease type IV Mrr" evidence="2">
    <location>
        <begin position="81"/>
        <end position="186"/>
    </location>
</feature>
<dbReference type="InterPro" id="IPR007560">
    <property type="entry name" value="Restrct_endonuc_IV_Mrr"/>
</dbReference>
<dbReference type="GO" id="GO:0004519">
    <property type="term" value="F:endonuclease activity"/>
    <property type="evidence" value="ECO:0007669"/>
    <property type="project" value="UniProtKB-KW"/>
</dbReference>